<evidence type="ECO:0000313" key="3">
    <source>
        <dbReference type="Proteomes" id="UP000623467"/>
    </source>
</evidence>
<organism evidence="2 3">
    <name type="scientific">Mycena sanguinolenta</name>
    <dbReference type="NCBI Taxonomy" id="230812"/>
    <lineage>
        <taxon>Eukaryota</taxon>
        <taxon>Fungi</taxon>
        <taxon>Dikarya</taxon>
        <taxon>Basidiomycota</taxon>
        <taxon>Agaricomycotina</taxon>
        <taxon>Agaricomycetes</taxon>
        <taxon>Agaricomycetidae</taxon>
        <taxon>Agaricales</taxon>
        <taxon>Marasmiineae</taxon>
        <taxon>Mycenaceae</taxon>
        <taxon>Mycena</taxon>
    </lineage>
</organism>
<evidence type="ECO:0000256" key="1">
    <source>
        <dbReference type="SAM" id="MobiDB-lite"/>
    </source>
</evidence>
<sequence length="480" mass="55262">MSQYRLLALQELQNSRPLTGCLPSVENSMSGEWLPAMIFTAKTMAAVAECVPVPCIQGVFNAVVTFLESVDRIQRNRQDLKDLCASTLEIATLLHNELTAHGERRYIQHTALLEDFVSFLAFLQDRLEILSRKKRGFRSRLKIFNASRIAEEISRYRMRANDFRGNFLLLTALNTSVNVMAIQETLTGLHSVPDKTQFRHIALGDINLLHEVIRGEANKIKIYAAQVFGEPSTMTVALYEDCADKWQHDLDAYSSCRHPNVWQLFGISTTPILRALIFYDEPIPLPIYRKFHRPQSDFVWTCVETMLFKQFKECAQYHRESTSRGCYTIDATICVKRKPISICLTMVDSDSKWDFDRREFTLSLWHSPLFRHRAAPASDEGIARMLTYEAPLKQMFEHLSWDQFLSLPTPAWLPTLSLRQPMDLYLGSVIRHGGPSNQRNSIAYIPSYSSILLKNWTFGPPSRSSRGHRWKPEQDSHRQQ</sequence>
<dbReference type="OrthoDB" id="3017812at2759"/>
<name>A0A8H7CHE1_9AGAR</name>
<dbReference type="EMBL" id="JACAZH010000037">
    <property type="protein sequence ID" value="KAF7336416.1"/>
    <property type="molecule type" value="Genomic_DNA"/>
</dbReference>
<proteinExistence type="predicted"/>
<gene>
    <name evidence="2" type="ORF">MSAN_02295600</name>
</gene>
<evidence type="ECO:0000313" key="2">
    <source>
        <dbReference type="EMBL" id="KAF7336416.1"/>
    </source>
</evidence>
<comment type="caution">
    <text evidence="2">The sequence shown here is derived from an EMBL/GenBank/DDBJ whole genome shotgun (WGS) entry which is preliminary data.</text>
</comment>
<dbReference type="Proteomes" id="UP000623467">
    <property type="component" value="Unassembled WGS sequence"/>
</dbReference>
<protein>
    <submittedName>
        <fullName evidence="2">Uncharacterized protein</fullName>
    </submittedName>
</protein>
<reference evidence="2" key="1">
    <citation type="submission" date="2020-05" db="EMBL/GenBank/DDBJ databases">
        <title>Mycena genomes resolve the evolution of fungal bioluminescence.</title>
        <authorList>
            <person name="Tsai I.J."/>
        </authorList>
    </citation>
    <scope>NUCLEOTIDE SEQUENCE</scope>
    <source>
        <strain evidence="2">160909Yilan</strain>
    </source>
</reference>
<dbReference type="AlphaFoldDB" id="A0A8H7CHE1"/>
<keyword evidence="3" id="KW-1185">Reference proteome</keyword>
<feature type="compositionally biased region" description="Basic and acidic residues" evidence="1">
    <location>
        <begin position="470"/>
        <end position="480"/>
    </location>
</feature>
<feature type="region of interest" description="Disordered" evidence="1">
    <location>
        <begin position="460"/>
        <end position="480"/>
    </location>
</feature>
<accession>A0A8H7CHE1</accession>